<keyword evidence="2 5" id="KW-0472">Membrane</keyword>
<gene>
    <name evidence="6" type="primary">LgM4147LRVhigh.28.01550.00420</name>
    <name evidence="6" type="ORF">BN36_2845630</name>
</gene>
<keyword evidence="1" id="KW-0962">Peroxisome biogenesis</keyword>
<dbReference type="GO" id="GO:0016559">
    <property type="term" value="P:peroxisome fission"/>
    <property type="evidence" value="ECO:0007669"/>
    <property type="project" value="InterPro"/>
</dbReference>
<dbReference type="AlphaFoldDB" id="A0A1E1J0G9"/>
<dbReference type="PANTHER" id="PTHR12652">
    <property type="entry name" value="PEROXISOMAL BIOGENESIS FACTOR 11"/>
    <property type="match status" value="1"/>
</dbReference>
<accession>A0A1E1J0G9</accession>
<evidence type="ECO:0000313" key="6">
    <source>
        <dbReference type="EMBL" id="CCM17064.1"/>
    </source>
</evidence>
<feature type="transmembrane region" description="Helical" evidence="5">
    <location>
        <begin position="66"/>
        <end position="81"/>
    </location>
</feature>
<feature type="transmembrane region" description="Helical" evidence="5">
    <location>
        <begin position="12"/>
        <end position="33"/>
    </location>
</feature>
<dbReference type="EMBL" id="CALQ01001209">
    <property type="protein sequence ID" value="CCM17064.1"/>
    <property type="molecule type" value="Genomic_DNA"/>
</dbReference>
<reference evidence="6" key="1">
    <citation type="submission" date="2012-08" db="EMBL/GenBank/DDBJ databases">
        <title>Comparative genomics of metastatic and non-metastatic Leishmania guyanensis provides insights into polygenic factors involved in Leishmania RNA virus infection.</title>
        <authorList>
            <person name="Smith D."/>
            <person name="Hertz-Fowler C."/>
            <person name="Martin R."/>
            <person name="Dickens N."/>
            <person name="Fasel N."/>
            <person name="Falquet L."/>
            <person name="Beverley S."/>
            <person name="Zangger H."/>
            <person name="Calderon-Copete S."/>
            <person name="Mottram J."/>
            <person name="Xenarios I."/>
        </authorList>
    </citation>
    <scope>NUCLEOTIDE SEQUENCE</scope>
    <source>
        <strain evidence="6">MHOM/BR/75/M4147/SSU:IR2SAT-LUC</strain>
    </source>
</reference>
<keyword evidence="3" id="KW-0576">Peroxisome</keyword>
<feature type="transmembrane region" description="Helical" evidence="5">
    <location>
        <begin position="372"/>
        <end position="392"/>
    </location>
</feature>
<organism evidence="6">
    <name type="scientific">Leishmania guyanensis</name>
    <dbReference type="NCBI Taxonomy" id="5670"/>
    <lineage>
        <taxon>Eukaryota</taxon>
        <taxon>Discoba</taxon>
        <taxon>Euglenozoa</taxon>
        <taxon>Kinetoplastea</taxon>
        <taxon>Metakinetoplastina</taxon>
        <taxon>Trypanosomatida</taxon>
        <taxon>Trypanosomatidae</taxon>
        <taxon>Leishmaniinae</taxon>
        <taxon>Leishmania</taxon>
        <taxon>Leishmania guyanensis species complex</taxon>
    </lineage>
</organism>
<keyword evidence="5" id="KW-0812">Transmembrane</keyword>
<sequence>MTYLNSPSFYFLSHHRLLLSLCVYFCIFGLPPLSAPPLRLLVYALLSLRFACVSVCMVRFECYHTAHIAAFLFFLFLPFCLRENAQTTITATAMPPPLPSSSLQRYPCRLLLKSVLKPPHASSGGAATVFSFLLLRDGGPACSLTLYALYFIAYPLLCLPRLSHSPPTLHPILHTLARARTSLMCRFPLLLHVLHAFLFFPLAALHTSDSFSLSLHTHTVSEQKFFSFSSTITHFTSFTMSDFEKLIKLLGQTDGRDKIYKFLAGFFKILAAVAASNQDPHAKAYVTIGNSIGSARSLMRMGKFVGDVPKLQKIADGVMTKGVAGTECKKFIELFRTVGNSLYIMGDNVAFIAKHKLISTDSKLVSKYAKIAQFWGFFLAAVLDLVALRAALQKRTSDVTTSKKEAKAAVISLTKDASDVLVTMATVGYLKCVWNPSAITVGTLTCVSGGVATYLNWNKIK</sequence>
<dbReference type="InterPro" id="IPR008733">
    <property type="entry name" value="PEX11"/>
</dbReference>
<name>A0A1E1J0G9_LEIGU</name>
<evidence type="ECO:0000256" key="1">
    <source>
        <dbReference type="ARBA" id="ARBA00022593"/>
    </source>
</evidence>
<comment type="subcellular location">
    <subcellularLocation>
        <location evidence="4">Peroxisome membrane</location>
    </subcellularLocation>
</comment>
<proteinExistence type="predicted"/>
<protein>
    <submittedName>
        <fullName evidence="6">Glycosomal membrane protein, putative</fullName>
    </submittedName>
</protein>
<dbReference type="Pfam" id="PF05648">
    <property type="entry name" value="PEX11"/>
    <property type="match status" value="1"/>
</dbReference>
<dbReference type="PANTHER" id="PTHR12652:SF52">
    <property type="entry name" value="MEMBRANE PROTEIN, PUTATIVE-RELATED"/>
    <property type="match status" value="1"/>
</dbReference>
<evidence type="ECO:0000256" key="2">
    <source>
        <dbReference type="ARBA" id="ARBA00023136"/>
    </source>
</evidence>
<keyword evidence="5" id="KW-1133">Transmembrane helix</keyword>
<evidence type="ECO:0000256" key="5">
    <source>
        <dbReference type="SAM" id="Phobius"/>
    </source>
</evidence>
<evidence type="ECO:0000256" key="4">
    <source>
        <dbReference type="ARBA" id="ARBA00046271"/>
    </source>
</evidence>
<feature type="transmembrane region" description="Helical" evidence="5">
    <location>
        <begin position="187"/>
        <end position="205"/>
    </location>
</feature>
<dbReference type="GO" id="GO:0005778">
    <property type="term" value="C:peroxisomal membrane"/>
    <property type="evidence" value="ECO:0007669"/>
    <property type="project" value="UniProtKB-SubCell"/>
</dbReference>
<evidence type="ECO:0000256" key="3">
    <source>
        <dbReference type="ARBA" id="ARBA00023140"/>
    </source>
</evidence>